<dbReference type="Pfam" id="PF05018">
    <property type="entry name" value="CFA20_dom"/>
    <property type="match status" value="1"/>
</dbReference>
<dbReference type="HOGENOM" id="CLU_1672784_0_0_1"/>
<evidence type="ECO:0000259" key="1">
    <source>
        <dbReference type="Pfam" id="PF05018"/>
    </source>
</evidence>
<dbReference type="EnsemblProtists" id="PYU1_T005587">
    <property type="protein sequence ID" value="PYU1_T005587"/>
    <property type="gene ID" value="PYU1_G005576"/>
</dbReference>
<reference evidence="3" key="1">
    <citation type="journal article" date="2010" name="Genome Biol.">
        <title>Genome sequence of the necrotrophic plant pathogen Pythium ultimum reveals original pathogenicity mechanisms and effector repertoire.</title>
        <authorList>
            <person name="Levesque C.A."/>
            <person name="Brouwer H."/>
            <person name="Cano L."/>
            <person name="Hamilton J.P."/>
            <person name="Holt C."/>
            <person name="Huitema E."/>
            <person name="Raffaele S."/>
            <person name="Robideau G.P."/>
            <person name="Thines M."/>
            <person name="Win J."/>
            <person name="Zerillo M.M."/>
            <person name="Beakes G.W."/>
            <person name="Boore J.L."/>
            <person name="Busam D."/>
            <person name="Dumas B."/>
            <person name="Ferriera S."/>
            <person name="Fuerstenberg S.I."/>
            <person name="Gachon C.M."/>
            <person name="Gaulin E."/>
            <person name="Govers F."/>
            <person name="Grenville-Briggs L."/>
            <person name="Horner N."/>
            <person name="Hostetler J."/>
            <person name="Jiang R.H."/>
            <person name="Johnson J."/>
            <person name="Krajaejun T."/>
            <person name="Lin H."/>
            <person name="Meijer H.J."/>
            <person name="Moore B."/>
            <person name="Morris P."/>
            <person name="Phuntmart V."/>
            <person name="Puiu D."/>
            <person name="Shetty J."/>
            <person name="Stajich J.E."/>
            <person name="Tripathy S."/>
            <person name="Wawra S."/>
            <person name="van West P."/>
            <person name="Whitty B.R."/>
            <person name="Coutinho P.M."/>
            <person name="Henrissat B."/>
            <person name="Martin F."/>
            <person name="Thomas P.D."/>
            <person name="Tyler B.M."/>
            <person name="De Vries R.P."/>
            <person name="Kamoun S."/>
            <person name="Yandell M."/>
            <person name="Tisserat N."/>
            <person name="Buell C.R."/>
        </authorList>
    </citation>
    <scope>NUCLEOTIDE SEQUENCE</scope>
    <source>
        <strain evidence="3">DAOM:BR144</strain>
    </source>
</reference>
<dbReference type="InterPro" id="IPR007714">
    <property type="entry name" value="CFA20_dom"/>
</dbReference>
<name>K3WKU5_GLOUD</name>
<keyword evidence="3" id="KW-1185">Reference proteome</keyword>
<evidence type="ECO:0000313" key="2">
    <source>
        <dbReference type="EnsemblProtists" id="PYU1_T005587"/>
    </source>
</evidence>
<reference evidence="2" key="3">
    <citation type="submission" date="2015-02" db="UniProtKB">
        <authorList>
            <consortium name="EnsemblProtists"/>
        </authorList>
    </citation>
    <scope>IDENTIFICATION</scope>
    <source>
        <strain evidence="2">DAOM BR144</strain>
    </source>
</reference>
<dbReference type="STRING" id="431595.K3WKU5"/>
<proteinExistence type="predicted"/>
<dbReference type="Proteomes" id="UP000019132">
    <property type="component" value="Unassembled WGS sequence"/>
</dbReference>
<dbReference type="eggNOG" id="KOG3213">
    <property type="taxonomic scope" value="Eukaryota"/>
</dbReference>
<evidence type="ECO:0000313" key="3">
    <source>
        <dbReference type="Proteomes" id="UP000019132"/>
    </source>
</evidence>
<reference evidence="3" key="2">
    <citation type="submission" date="2010-04" db="EMBL/GenBank/DDBJ databases">
        <authorList>
            <person name="Buell R."/>
            <person name="Hamilton J."/>
            <person name="Hostetler J."/>
        </authorList>
    </citation>
    <scope>NUCLEOTIDE SEQUENCE [LARGE SCALE GENOMIC DNA]</scope>
    <source>
        <strain evidence="3">DAOM:BR144</strain>
    </source>
</reference>
<dbReference type="VEuPathDB" id="FungiDB:PYU1_G005576"/>
<accession>K3WKU5</accession>
<organism evidence="2 3">
    <name type="scientific">Globisporangium ultimum (strain ATCC 200006 / CBS 805.95 / DAOM BR144)</name>
    <name type="common">Pythium ultimum</name>
    <dbReference type="NCBI Taxonomy" id="431595"/>
    <lineage>
        <taxon>Eukaryota</taxon>
        <taxon>Sar</taxon>
        <taxon>Stramenopiles</taxon>
        <taxon>Oomycota</taxon>
        <taxon>Peronosporomycetes</taxon>
        <taxon>Pythiales</taxon>
        <taxon>Pythiaceae</taxon>
        <taxon>Globisporangium</taxon>
    </lineage>
</organism>
<protein>
    <recommendedName>
        <fullName evidence="1">CFA20 domain-containing protein</fullName>
    </recommendedName>
</protein>
<dbReference type="AlphaFoldDB" id="K3WKU5"/>
<sequence>MTLSPFATAAMPVWQDPYVEVIKFGMNHRNIGWHTQGDVEQLQDKYIHKNVFKIRGAIAVTNYLRIPRDTSKETQGLGLTGRFVYIQIRCIQDLPITIHLDLVTNKKTTLRFTLSSIYQSLRKRDVTLPAPLRFPDTLGLQYDWRTLPVEEACGPNSS</sequence>
<dbReference type="EMBL" id="GL376573">
    <property type="status" value="NOT_ANNOTATED_CDS"/>
    <property type="molecule type" value="Genomic_DNA"/>
</dbReference>
<dbReference type="InParanoid" id="K3WKU5"/>
<dbReference type="OMA" id="HRNIGWH"/>
<feature type="domain" description="CFA20" evidence="1">
    <location>
        <begin position="13"/>
        <end position="135"/>
    </location>
</feature>